<gene>
    <name evidence="7" type="primary">Tmod1</name>
    <name evidence="7" type="ORF">PTEBUR_R02037</name>
</gene>
<evidence type="ECO:0000256" key="2">
    <source>
        <dbReference type="ARBA" id="ARBA00009345"/>
    </source>
</evidence>
<dbReference type="Gene3D" id="3.80.10.10">
    <property type="entry name" value="Ribonuclease Inhibitor"/>
    <property type="match status" value="1"/>
</dbReference>
<keyword evidence="3" id="KW-0963">Cytoplasm</keyword>
<sequence>MSYRTELEKYRDLDEDKILGALTEEELRKLEDELEELDPDNALLPAGLRQRDQTQKPPTGPFKREELMAHLEKQAKDVKDREDLVPFTGEKRGMVILYTTLTRVHLFLAFEPVLTQVMFSFSVSVAILGMHTLMSNQQYYEALGSSTIVNKEGLNSVIKPTQYKPVPDEEPNSTDVEETLKRIQSNDPDLEEVNLNNIMNIPIPTLKAFAEALKNNTYVKKFSIVGTQSNDPVASALAEMLKVNNTLKSLNVESNFISGSGVLAVVEALQGNTSLIELRIDNQSQPLGNKVEMEIANMLEKNTSLLKFGYHFTQQGPRLRASNAMMNNNDL</sequence>
<dbReference type="FunFam" id="3.80.10.10:FF:000006">
    <property type="entry name" value="Tropomodulin 2"/>
    <property type="match status" value="1"/>
</dbReference>
<comment type="caution">
    <text evidence="7">The sequence shown here is derived from an EMBL/GenBank/DDBJ whole genome shotgun (WGS) entry which is preliminary data.</text>
</comment>
<dbReference type="InterPro" id="IPR032675">
    <property type="entry name" value="LRR_dom_sf"/>
</dbReference>
<dbReference type="Proteomes" id="UP000522270">
    <property type="component" value="Unassembled WGS sequence"/>
</dbReference>
<dbReference type="OrthoDB" id="2163268at2759"/>
<dbReference type="EMBL" id="VYZE01000715">
    <property type="protein sequence ID" value="NWU68672.1"/>
    <property type="molecule type" value="Genomic_DNA"/>
</dbReference>
<proteinExistence type="inferred from homology"/>
<comment type="subcellular location">
    <subcellularLocation>
        <location evidence="1">Cytoplasm</location>
        <location evidence="1">Cytoskeleton</location>
    </subcellularLocation>
</comment>
<name>A0A7K5YTD5_9AVES</name>
<keyword evidence="5" id="KW-0206">Cytoskeleton</keyword>
<evidence type="ECO:0000256" key="4">
    <source>
        <dbReference type="ARBA" id="ARBA00023203"/>
    </source>
</evidence>
<feature type="region of interest" description="Disordered" evidence="6">
    <location>
        <begin position="41"/>
        <end position="61"/>
    </location>
</feature>
<dbReference type="GO" id="GO:0007015">
    <property type="term" value="P:actin filament organization"/>
    <property type="evidence" value="ECO:0007669"/>
    <property type="project" value="TreeGrafter"/>
</dbReference>
<comment type="similarity">
    <text evidence="2">Belongs to the tropomodulin family.</text>
</comment>
<dbReference type="SUPFAM" id="SSF52047">
    <property type="entry name" value="RNI-like"/>
    <property type="match status" value="1"/>
</dbReference>
<keyword evidence="4" id="KW-0009">Actin-binding</keyword>
<evidence type="ECO:0000256" key="1">
    <source>
        <dbReference type="ARBA" id="ARBA00004245"/>
    </source>
</evidence>
<dbReference type="GO" id="GO:0003779">
    <property type="term" value="F:actin binding"/>
    <property type="evidence" value="ECO:0007669"/>
    <property type="project" value="UniProtKB-KW"/>
</dbReference>
<evidence type="ECO:0000256" key="3">
    <source>
        <dbReference type="ARBA" id="ARBA00022490"/>
    </source>
</evidence>
<dbReference type="GO" id="GO:0005523">
    <property type="term" value="F:tropomyosin binding"/>
    <property type="evidence" value="ECO:0007669"/>
    <property type="project" value="InterPro"/>
</dbReference>
<dbReference type="InterPro" id="IPR004934">
    <property type="entry name" value="TMOD"/>
</dbReference>
<dbReference type="GO" id="GO:0051694">
    <property type="term" value="P:pointed-end actin filament capping"/>
    <property type="evidence" value="ECO:0007669"/>
    <property type="project" value="InterPro"/>
</dbReference>
<protein>
    <submittedName>
        <fullName evidence="7">TMOD1 protein</fullName>
    </submittedName>
</protein>
<evidence type="ECO:0000256" key="5">
    <source>
        <dbReference type="ARBA" id="ARBA00023212"/>
    </source>
</evidence>
<evidence type="ECO:0000313" key="7">
    <source>
        <dbReference type="EMBL" id="NWU68672.1"/>
    </source>
</evidence>
<evidence type="ECO:0000256" key="6">
    <source>
        <dbReference type="SAM" id="MobiDB-lite"/>
    </source>
</evidence>
<keyword evidence="8" id="KW-1185">Reference proteome</keyword>
<evidence type="ECO:0000313" key="8">
    <source>
        <dbReference type="Proteomes" id="UP000522270"/>
    </source>
</evidence>
<accession>A0A7K5YTD5</accession>
<dbReference type="GO" id="GO:0006936">
    <property type="term" value="P:muscle contraction"/>
    <property type="evidence" value="ECO:0007669"/>
    <property type="project" value="TreeGrafter"/>
</dbReference>
<dbReference type="PANTHER" id="PTHR10901:SF8">
    <property type="entry name" value="TROPOMODULIN-1"/>
    <property type="match status" value="1"/>
</dbReference>
<dbReference type="GO" id="GO:0030239">
    <property type="term" value="P:myofibril assembly"/>
    <property type="evidence" value="ECO:0007669"/>
    <property type="project" value="TreeGrafter"/>
</dbReference>
<dbReference type="Pfam" id="PF03250">
    <property type="entry name" value="Tropomodulin"/>
    <property type="match status" value="1"/>
</dbReference>
<dbReference type="PANTHER" id="PTHR10901">
    <property type="entry name" value="TROPOMODULIN"/>
    <property type="match status" value="1"/>
</dbReference>
<feature type="non-terminal residue" evidence="7">
    <location>
        <position position="331"/>
    </location>
</feature>
<organism evidence="7 8">
    <name type="scientific">Pterocles burchelli</name>
    <dbReference type="NCBI Taxonomy" id="2585816"/>
    <lineage>
        <taxon>Eukaryota</taxon>
        <taxon>Metazoa</taxon>
        <taxon>Chordata</taxon>
        <taxon>Craniata</taxon>
        <taxon>Vertebrata</taxon>
        <taxon>Euteleostomi</taxon>
        <taxon>Archelosauria</taxon>
        <taxon>Archosauria</taxon>
        <taxon>Dinosauria</taxon>
        <taxon>Saurischia</taxon>
        <taxon>Theropoda</taxon>
        <taxon>Coelurosauria</taxon>
        <taxon>Aves</taxon>
        <taxon>Neognathae</taxon>
        <taxon>Neoaves</taxon>
        <taxon>Columbimorphae</taxon>
        <taxon>Pterocliformes</taxon>
        <taxon>Pteroclidae</taxon>
        <taxon>Pterocles</taxon>
    </lineage>
</organism>
<reference evidence="7 8" key="1">
    <citation type="submission" date="2019-09" db="EMBL/GenBank/DDBJ databases">
        <title>Bird 10,000 Genomes (B10K) Project - Family phase.</title>
        <authorList>
            <person name="Zhang G."/>
        </authorList>
    </citation>
    <scope>NUCLEOTIDE SEQUENCE [LARGE SCALE GENOMIC DNA]</scope>
    <source>
        <strain evidence="7">B10K-DU-027-49</strain>
        <tissue evidence="7">Muscle</tissue>
    </source>
</reference>
<feature type="non-terminal residue" evidence="7">
    <location>
        <position position="1"/>
    </location>
</feature>
<dbReference type="GO" id="GO:0005865">
    <property type="term" value="C:striated muscle thin filament"/>
    <property type="evidence" value="ECO:0007669"/>
    <property type="project" value="TreeGrafter"/>
</dbReference>
<dbReference type="AlphaFoldDB" id="A0A7K5YTD5"/>